<comment type="caution">
    <text evidence="7">The sequence shown here is derived from an EMBL/GenBank/DDBJ whole genome shotgun (WGS) entry which is preliminary data.</text>
</comment>
<feature type="transmembrane region" description="Helical" evidence="5">
    <location>
        <begin position="142"/>
        <end position="166"/>
    </location>
</feature>
<dbReference type="InterPro" id="IPR020846">
    <property type="entry name" value="MFS_dom"/>
</dbReference>
<keyword evidence="3 5" id="KW-1133">Transmembrane helix</keyword>
<dbReference type="Pfam" id="PF07690">
    <property type="entry name" value="MFS_1"/>
    <property type="match status" value="1"/>
</dbReference>
<dbReference type="Proteomes" id="UP000700732">
    <property type="component" value="Unassembled WGS sequence"/>
</dbReference>
<keyword evidence="8" id="KW-1185">Reference proteome</keyword>
<comment type="subcellular location">
    <subcellularLocation>
        <location evidence="1">Membrane</location>
        <topology evidence="1">Multi-pass membrane protein</topology>
    </subcellularLocation>
</comment>
<evidence type="ECO:0000259" key="6">
    <source>
        <dbReference type="PROSITE" id="PS50850"/>
    </source>
</evidence>
<reference evidence="7 8" key="1">
    <citation type="submission" date="2019-06" db="EMBL/GenBank/DDBJ databases">
        <title>Spirosoma utsteinense sp. nov. isolated from Antarctic ice-free soils.</title>
        <authorList>
            <person name="Tahon G."/>
        </authorList>
    </citation>
    <scope>NUCLEOTIDE SEQUENCE [LARGE SCALE GENOMIC DNA]</scope>
    <source>
        <strain evidence="7 8">LMG 31447</strain>
    </source>
</reference>
<accession>A0ABR6WES9</accession>
<sequence>MEKLSGSAKPTRIRYRMLALVFVNVVINYLDRANLSVAASALGKDLTLSSAELGWIFSAFGWTYALLQIPGGLIADRFGPRVLYAFCLITWSISTVCQGFARGFASLFSLRLATGAFEAPSYPINNRIVTSWFPDNERASSIALYVSGQFIGLAFLTPVLTAIQYYAGWKGLFVTTGLVGLIWGVVWYLFYRDPLDHPGVNAAELDHIEQGGGLFRQKEKNAGQGQVWQWRNLKQVFSSRTLWGVYIGQFSVNATLWFFLTWFPTYLVKYRGLDFIKSGYLASVPFLAACAGLLLSGFISDNLVKKGWSVGTARKAPIIAGLLLSVSIIGANYTNDTALIIFFLALAFFGSGMALISWVFVSILSPKHLIGLTGGVFNFMGNLASIVVPIVIGYLAKEGDFKPALVFIGALGLVGASSYIFLVGKIERVVTRDSQPTLIRE</sequence>
<dbReference type="InterPro" id="IPR011701">
    <property type="entry name" value="MFS"/>
</dbReference>
<evidence type="ECO:0000256" key="1">
    <source>
        <dbReference type="ARBA" id="ARBA00004141"/>
    </source>
</evidence>
<dbReference type="Gene3D" id="1.20.1250.20">
    <property type="entry name" value="MFS general substrate transporter like domains"/>
    <property type="match status" value="2"/>
</dbReference>
<feature type="transmembrane region" description="Helical" evidence="5">
    <location>
        <begin position="401"/>
        <end position="422"/>
    </location>
</feature>
<feature type="transmembrane region" description="Helical" evidence="5">
    <location>
        <begin position="376"/>
        <end position="395"/>
    </location>
</feature>
<dbReference type="InterPro" id="IPR000849">
    <property type="entry name" value="Sugar_P_transporter"/>
</dbReference>
<dbReference type="RefSeq" id="WP_186741127.1">
    <property type="nucleotide sequence ID" value="NZ_VFIA01000048.1"/>
</dbReference>
<evidence type="ECO:0000313" key="7">
    <source>
        <dbReference type="EMBL" id="MBC3794516.1"/>
    </source>
</evidence>
<organism evidence="7 8">
    <name type="scientific">Spirosoma utsteinense</name>
    <dbReference type="NCBI Taxonomy" id="2585773"/>
    <lineage>
        <taxon>Bacteria</taxon>
        <taxon>Pseudomonadati</taxon>
        <taxon>Bacteroidota</taxon>
        <taxon>Cytophagia</taxon>
        <taxon>Cytophagales</taxon>
        <taxon>Cytophagaceae</taxon>
        <taxon>Spirosoma</taxon>
    </lineage>
</organism>
<evidence type="ECO:0000313" key="8">
    <source>
        <dbReference type="Proteomes" id="UP000700732"/>
    </source>
</evidence>
<feature type="transmembrane region" description="Helical" evidence="5">
    <location>
        <begin position="51"/>
        <end position="70"/>
    </location>
</feature>
<feature type="transmembrane region" description="Helical" evidence="5">
    <location>
        <begin position="339"/>
        <end position="364"/>
    </location>
</feature>
<dbReference type="CDD" id="cd17319">
    <property type="entry name" value="MFS_ExuT_GudP_like"/>
    <property type="match status" value="1"/>
</dbReference>
<evidence type="ECO:0000256" key="5">
    <source>
        <dbReference type="SAM" id="Phobius"/>
    </source>
</evidence>
<evidence type="ECO:0000256" key="4">
    <source>
        <dbReference type="ARBA" id="ARBA00023136"/>
    </source>
</evidence>
<gene>
    <name evidence="7" type="ORF">FH603_5045</name>
</gene>
<feature type="transmembrane region" description="Helical" evidence="5">
    <location>
        <begin position="241"/>
        <end position="260"/>
    </location>
</feature>
<dbReference type="PANTHER" id="PTHR11662">
    <property type="entry name" value="SOLUTE CARRIER FAMILY 17"/>
    <property type="match status" value="1"/>
</dbReference>
<feature type="transmembrane region" description="Helical" evidence="5">
    <location>
        <begin position="82"/>
        <end position="101"/>
    </location>
</feature>
<dbReference type="InterPro" id="IPR050382">
    <property type="entry name" value="MFS_Na/Anion_cotransporter"/>
</dbReference>
<dbReference type="SUPFAM" id="SSF103473">
    <property type="entry name" value="MFS general substrate transporter"/>
    <property type="match status" value="1"/>
</dbReference>
<feature type="domain" description="Major facilitator superfamily (MFS) profile" evidence="6">
    <location>
        <begin position="17"/>
        <end position="427"/>
    </location>
</feature>
<feature type="transmembrane region" description="Helical" evidence="5">
    <location>
        <begin position="172"/>
        <end position="191"/>
    </location>
</feature>
<feature type="transmembrane region" description="Helical" evidence="5">
    <location>
        <begin position="280"/>
        <end position="304"/>
    </location>
</feature>
<dbReference type="InterPro" id="IPR036259">
    <property type="entry name" value="MFS_trans_sf"/>
</dbReference>
<protein>
    <submittedName>
        <fullName evidence="7">ACS family D-galactonate transporter-like MFS transporter</fullName>
    </submittedName>
</protein>
<dbReference type="PIRSF" id="PIRSF002808">
    <property type="entry name" value="Hexose_phosphate_transp"/>
    <property type="match status" value="1"/>
</dbReference>
<name>A0ABR6WES9_9BACT</name>
<keyword evidence="4 5" id="KW-0472">Membrane</keyword>
<dbReference type="NCBIfam" id="TIGR00893">
    <property type="entry name" value="2A0114"/>
    <property type="match status" value="1"/>
</dbReference>
<dbReference type="PANTHER" id="PTHR11662:SF333">
    <property type="entry name" value="D-GALACTONATE TRANSPORTER"/>
    <property type="match status" value="1"/>
</dbReference>
<evidence type="ECO:0000256" key="3">
    <source>
        <dbReference type="ARBA" id="ARBA00022989"/>
    </source>
</evidence>
<keyword evidence="2 5" id="KW-0812">Transmembrane</keyword>
<proteinExistence type="predicted"/>
<evidence type="ECO:0000256" key="2">
    <source>
        <dbReference type="ARBA" id="ARBA00022692"/>
    </source>
</evidence>
<dbReference type="EMBL" id="VFIA01000048">
    <property type="protein sequence ID" value="MBC3794516.1"/>
    <property type="molecule type" value="Genomic_DNA"/>
</dbReference>
<dbReference type="PROSITE" id="PS50850">
    <property type="entry name" value="MFS"/>
    <property type="match status" value="1"/>
</dbReference>